<evidence type="ECO:0000256" key="9">
    <source>
        <dbReference type="SAM" id="MobiDB-lite"/>
    </source>
</evidence>
<evidence type="ECO:0000256" key="2">
    <source>
        <dbReference type="ARBA" id="ARBA00022517"/>
    </source>
</evidence>
<dbReference type="Pfam" id="PF11861">
    <property type="entry name" value="DUF3381"/>
    <property type="match status" value="1"/>
</dbReference>
<dbReference type="GO" id="GO:0005730">
    <property type="term" value="C:nucleolus"/>
    <property type="evidence" value="ECO:0007669"/>
    <property type="project" value="UniProtKB-SubCell"/>
</dbReference>
<keyword evidence="5" id="KW-0808">Transferase</keyword>
<dbReference type="HAMAP" id="MF_01547">
    <property type="entry name" value="RNA_methyltr_E"/>
    <property type="match status" value="1"/>
</dbReference>
<dbReference type="GO" id="GO:0008650">
    <property type="term" value="F:rRNA (uridine-2'-O-)-methyltransferase activity"/>
    <property type="evidence" value="ECO:0007669"/>
    <property type="project" value="TreeGrafter"/>
</dbReference>
<dbReference type="HAMAP" id="MF_03163">
    <property type="entry name" value="RNA_methyltr_E_SPB1"/>
    <property type="match status" value="1"/>
</dbReference>
<dbReference type="InterPro" id="IPR015507">
    <property type="entry name" value="rRNA-MeTfrase_E"/>
</dbReference>
<name>A0A8S9EKJ4_EUDMI</name>
<gene>
    <name evidence="13" type="primary">FTSJ3</name>
    <name evidence="13" type="ORF">FQV18_0011824</name>
</gene>
<dbReference type="SUPFAM" id="SSF53335">
    <property type="entry name" value="S-adenosyl-L-methionine-dependent methyltransferases"/>
    <property type="match status" value="1"/>
</dbReference>
<sequence>MGKKSKLGKSRRDKFYHLAKETGFRSRSSFKLLQLNRKFQFLQKARALLDLCAAPGGWLQVASKFMPVSSLIIGVDLVPIKPIPNVVTLQEDITTEKCRQALRKELQTWKVDVVLNDGAPNVGASWVHDAYSQANLTLMALKLACEFLCKGGWFITKVFRSRDYQPLLWIFQQFFHKVQATKPQASRNESAEIFVVCQGYQAPDKIDNKFFDPKYAFKEVEVQAKSVSELVSKKKPKAEGYADGDTTLYHRFTLMDFLKAPNPVDFLSKANEITLGDGELENHSSTTEELRQCCKDIRVLGRKELRALLNWRTKLRRFLAKKLKEQAKELDINLSSGEEEEGKEEEEKEKKTSPRAAADEVVKEEEEEVELALAEMKAKELAELKRKKKKILKEQRKQRERVELKMDLPGVSIADDGDTSMFSLRTIHRTPLLNEVTRGDMASADALLEIGPGDDDIYVSDNEEEDDVSLASDLDPEELVEIEARQRRLERERREQGAKRVKFKQKEVEEEGEEEENPLLVPLEEKSVLEEQQTSLWFGKDAFAGIEDDADEDLELGQSQMLAERQRESQRDKGTRKGQKKVPQKEAPAEPPPAADTGPNAGKAQNEQSSDDDSSSDDERPLTPVGRKQGRVEPCGFEVVPIENPVKRARVLDAEGLALGSVIATSKKARRDLIDDSFNRYSFNEDEGELPEWFTEEEKQHRRKQIPVDRQTVEAYRQRWREINARPIKKVAEAKARKKRRMLKKMEQMKKKAEAVVSTVDISEREKVAQLRRIYKKAGLAKEKRQVTYLVAKKGVGPRVRRPPGVKGQFKVVDSR</sequence>
<feature type="non-terminal residue" evidence="13">
    <location>
        <position position="816"/>
    </location>
</feature>
<dbReference type="Gene3D" id="3.40.50.150">
    <property type="entry name" value="Vaccinia Virus protein VP39"/>
    <property type="match status" value="1"/>
</dbReference>
<dbReference type="GO" id="GO:0030687">
    <property type="term" value="C:preribosome, large subunit precursor"/>
    <property type="evidence" value="ECO:0007669"/>
    <property type="project" value="TreeGrafter"/>
</dbReference>
<dbReference type="InterPro" id="IPR002877">
    <property type="entry name" value="RNA_MeTrfase_FtsJ_dom"/>
</dbReference>
<feature type="domain" description="Ribosomal RNA methyltransferase SPB1-like C-terminal" evidence="11">
    <location>
        <begin position="610"/>
        <end position="816"/>
    </location>
</feature>
<feature type="region of interest" description="Disordered" evidence="9">
    <location>
        <begin position="549"/>
        <end position="635"/>
    </location>
</feature>
<dbReference type="GO" id="GO:0000466">
    <property type="term" value="P:maturation of 5.8S rRNA from tricistronic rRNA transcript (SSU-rRNA, 5.8S rRNA, LSU-rRNA)"/>
    <property type="evidence" value="ECO:0007669"/>
    <property type="project" value="TreeGrafter"/>
</dbReference>
<comment type="caution">
    <text evidence="13">The sequence shown here is derived from an EMBL/GenBank/DDBJ whole genome shotgun (WGS) entry which is preliminary data.</text>
</comment>
<keyword evidence="7" id="KW-0539">Nucleus</keyword>
<dbReference type="Proteomes" id="UP000818537">
    <property type="component" value="Unassembled WGS sequence"/>
</dbReference>
<evidence type="ECO:0000259" key="11">
    <source>
        <dbReference type="Pfam" id="PF07780"/>
    </source>
</evidence>
<feature type="domain" description="DUF3381" evidence="12">
    <location>
        <begin position="232"/>
        <end position="401"/>
    </location>
</feature>
<accession>A0A8S9EKJ4</accession>
<evidence type="ECO:0000313" key="13">
    <source>
        <dbReference type="EMBL" id="KAF1483487.1"/>
    </source>
</evidence>
<evidence type="ECO:0000256" key="5">
    <source>
        <dbReference type="ARBA" id="ARBA00022679"/>
    </source>
</evidence>
<keyword evidence="2" id="KW-0690">Ribosome biogenesis</keyword>
<feature type="coiled-coil region" evidence="8">
    <location>
        <begin position="729"/>
        <end position="756"/>
    </location>
</feature>
<keyword evidence="6" id="KW-0949">S-adenosyl-L-methionine</keyword>
<dbReference type="Pfam" id="PF07780">
    <property type="entry name" value="Spb1_C"/>
    <property type="match status" value="1"/>
</dbReference>
<evidence type="ECO:0000313" key="14">
    <source>
        <dbReference type="Proteomes" id="UP000818537"/>
    </source>
</evidence>
<feature type="non-terminal residue" evidence="13">
    <location>
        <position position="1"/>
    </location>
</feature>
<evidence type="ECO:0000256" key="7">
    <source>
        <dbReference type="ARBA" id="ARBA00023242"/>
    </source>
</evidence>
<dbReference type="EMBL" id="VULB01009694">
    <property type="protein sequence ID" value="KAF1483487.1"/>
    <property type="molecule type" value="Genomic_DNA"/>
</dbReference>
<feature type="compositionally biased region" description="Acidic residues" evidence="9">
    <location>
        <begin position="337"/>
        <end position="347"/>
    </location>
</feature>
<dbReference type="Pfam" id="PF01728">
    <property type="entry name" value="FtsJ"/>
    <property type="match status" value="1"/>
</dbReference>
<dbReference type="InterPro" id="IPR050082">
    <property type="entry name" value="RNA_methyltr_RlmE"/>
</dbReference>
<dbReference type="InterPro" id="IPR024576">
    <property type="entry name" value="rRNA_MeTfrase_Spb1_DUF3381"/>
</dbReference>
<dbReference type="FunFam" id="3.40.50.150:FF:000004">
    <property type="entry name" value="AdoMet-dependent rRNA methyltransferase SPB1"/>
    <property type="match status" value="1"/>
</dbReference>
<feature type="compositionally biased region" description="Basic and acidic residues" evidence="9">
    <location>
        <begin position="564"/>
        <end position="575"/>
    </location>
</feature>
<reference evidence="13" key="1">
    <citation type="journal article" date="2019" name="Gigascience">
        <title>High-coverage genomes to elucidate the evolution of penguins.</title>
        <authorList>
            <person name="Pan H."/>
            <person name="Cole T.L."/>
            <person name="Bi X."/>
            <person name="Fang M."/>
            <person name="Zhou C."/>
            <person name="Yang Z."/>
            <person name="Ksepka D.T."/>
            <person name="Hart T."/>
            <person name="Bouzat J.L."/>
            <person name="Argilla L.S."/>
            <person name="Bertelsen M.F."/>
            <person name="Boersma P.D."/>
            <person name="Bost C.A."/>
            <person name="Cherel Y."/>
            <person name="Dann P."/>
            <person name="Fiddaman S.R."/>
            <person name="Howard P."/>
            <person name="Labuschagne K."/>
            <person name="Mattern T."/>
            <person name="Miller G."/>
            <person name="Parker P."/>
            <person name="Phillips R.A."/>
            <person name="Quillfeldt P."/>
            <person name="Ryan P.G."/>
            <person name="Taylor H."/>
            <person name="Thompson D.R."/>
            <person name="Young M.J."/>
            <person name="Ellegaard M.R."/>
            <person name="Gilbert M.T.P."/>
            <person name="Sinding M.S."/>
            <person name="Pacheco G."/>
            <person name="Shepherd L.D."/>
            <person name="Tennyson A.J.D."/>
            <person name="Grosser S."/>
            <person name="Kay E."/>
            <person name="Nupen L.J."/>
            <person name="Ellenberg U."/>
            <person name="Houston D.M."/>
            <person name="Reeve A.H."/>
            <person name="Johnson K."/>
            <person name="Masello J.F."/>
            <person name="Stracke T."/>
            <person name="McKinlay B."/>
            <person name="Borboroglu P.G."/>
            <person name="Zhang D.X."/>
            <person name="Zhang G."/>
        </authorList>
    </citation>
    <scope>NUCLEOTIDE SEQUENCE</scope>
    <source>
        <strain evidence="13">10/9/18-1</strain>
    </source>
</reference>
<feature type="compositionally biased region" description="Basic and acidic residues" evidence="9">
    <location>
        <begin position="488"/>
        <end position="498"/>
    </location>
</feature>
<feature type="region of interest" description="Disordered" evidence="9">
    <location>
        <begin position="488"/>
        <end position="527"/>
    </location>
</feature>
<feature type="compositionally biased region" description="Acidic residues" evidence="9">
    <location>
        <begin position="508"/>
        <end position="517"/>
    </location>
</feature>
<dbReference type="GO" id="GO:0016435">
    <property type="term" value="F:rRNA (guanine) methyltransferase activity"/>
    <property type="evidence" value="ECO:0007669"/>
    <property type="project" value="TreeGrafter"/>
</dbReference>
<protein>
    <submittedName>
        <fullName evidence="13">Pre-rRNA processing protein FTSJ3</fullName>
    </submittedName>
</protein>
<feature type="compositionally biased region" description="Basic and acidic residues" evidence="9">
    <location>
        <begin position="348"/>
        <end position="361"/>
    </location>
</feature>
<keyword evidence="4" id="KW-0489">Methyltransferase</keyword>
<dbReference type="InterPro" id="IPR029063">
    <property type="entry name" value="SAM-dependent_MTases_sf"/>
</dbReference>
<keyword evidence="8" id="KW-0175">Coiled coil</keyword>
<comment type="subcellular location">
    <subcellularLocation>
        <location evidence="1">Nucleus</location>
        <location evidence="1">Nucleolus</location>
    </subcellularLocation>
</comment>
<evidence type="ECO:0000259" key="10">
    <source>
        <dbReference type="Pfam" id="PF01728"/>
    </source>
</evidence>
<dbReference type="InterPro" id="IPR012920">
    <property type="entry name" value="rRNA_MeTfrase_SPB1-like_C"/>
</dbReference>
<evidence type="ECO:0000256" key="4">
    <source>
        <dbReference type="ARBA" id="ARBA00022603"/>
    </source>
</evidence>
<evidence type="ECO:0000256" key="3">
    <source>
        <dbReference type="ARBA" id="ARBA00022552"/>
    </source>
</evidence>
<proteinExistence type="inferred from homology"/>
<feature type="region of interest" description="Disordered" evidence="9">
    <location>
        <begin position="797"/>
        <end position="816"/>
    </location>
</feature>
<feature type="domain" description="Ribosomal RNA methyltransferase FtsJ" evidence="10">
    <location>
        <begin position="24"/>
        <end position="200"/>
    </location>
</feature>
<keyword evidence="3" id="KW-0698">rRNA processing</keyword>
<evidence type="ECO:0000256" key="8">
    <source>
        <dbReference type="SAM" id="Coils"/>
    </source>
</evidence>
<feature type="region of interest" description="Disordered" evidence="9">
    <location>
        <begin position="334"/>
        <end position="363"/>
    </location>
</feature>
<organism evidence="13 14">
    <name type="scientific">Eudyptula minor novaehollandiae</name>
    <name type="common">Australian little penguin</name>
    <dbReference type="NCBI Taxonomy" id="2052820"/>
    <lineage>
        <taxon>Eukaryota</taxon>
        <taxon>Metazoa</taxon>
        <taxon>Chordata</taxon>
        <taxon>Craniata</taxon>
        <taxon>Vertebrata</taxon>
        <taxon>Euteleostomi</taxon>
        <taxon>Archelosauria</taxon>
        <taxon>Archosauria</taxon>
        <taxon>Dinosauria</taxon>
        <taxon>Saurischia</taxon>
        <taxon>Theropoda</taxon>
        <taxon>Coelurosauria</taxon>
        <taxon>Aves</taxon>
        <taxon>Neognathae</taxon>
        <taxon>Neoaves</taxon>
        <taxon>Aequornithes</taxon>
        <taxon>Sphenisciformes</taxon>
        <taxon>Spheniscidae</taxon>
        <taxon>Eudyptula</taxon>
    </lineage>
</organism>
<dbReference type="PANTHER" id="PTHR10920">
    <property type="entry name" value="RIBOSOMAL RNA METHYLTRANSFERASE"/>
    <property type="match status" value="1"/>
</dbReference>
<evidence type="ECO:0000256" key="6">
    <source>
        <dbReference type="ARBA" id="ARBA00022691"/>
    </source>
</evidence>
<dbReference type="AlphaFoldDB" id="A0A8S9EKJ4"/>
<dbReference type="InterPro" id="IPR028589">
    <property type="entry name" value="SPB1-like"/>
</dbReference>
<evidence type="ECO:0000256" key="1">
    <source>
        <dbReference type="ARBA" id="ARBA00004604"/>
    </source>
</evidence>
<dbReference type="GO" id="GO:0000463">
    <property type="term" value="P:maturation of LSU-rRNA from tricistronic rRNA transcript (SSU-rRNA, 5.8S rRNA, LSU-rRNA)"/>
    <property type="evidence" value="ECO:0007669"/>
    <property type="project" value="TreeGrafter"/>
</dbReference>
<evidence type="ECO:0000259" key="12">
    <source>
        <dbReference type="Pfam" id="PF11861"/>
    </source>
</evidence>
<dbReference type="PANTHER" id="PTHR10920:SF13">
    <property type="entry name" value="PRE-RRNA 2'-O-RIBOSE RNA METHYLTRANSFERASE FTSJ3"/>
    <property type="match status" value="1"/>
</dbReference>